<gene>
    <name evidence="2" type="ORF">EV356DRAFT_524258</name>
</gene>
<protein>
    <recommendedName>
        <fullName evidence="1">HD domain-containing protein</fullName>
    </recommendedName>
</protein>
<dbReference type="OrthoDB" id="445007at2759"/>
<dbReference type="PANTHER" id="PTHR40202">
    <property type="match status" value="1"/>
</dbReference>
<dbReference type="Proteomes" id="UP000800092">
    <property type="component" value="Unassembled WGS sequence"/>
</dbReference>
<dbReference type="InterPro" id="IPR006674">
    <property type="entry name" value="HD_domain"/>
</dbReference>
<dbReference type="EMBL" id="ML991803">
    <property type="protein sequence ID" value="KAF2233857.1"/>
    <property type="molecule type" value="Genomic_DNA"/>
</dbReference>
<evidence type="ECO:0000313" key="3">
    <source>
        <dbReference type="Proteomes" id="UP000800092"/>
    </source>
</evidence>
<dbReference type="Pfam" id="PF01966">
    <property type="entry name" value="HD"/>
    <property type="match status" value="1"/>
</dbReference>
<proteinExistence type="predicted"/>
<dbReference type="InterPro" id="IPR052567">
    <property type="entry name" value="OP_Dioxygenase"/>
</dbReference>
<dbReference type="PANTHER" id="PTHR40202:SF1">
    <property type="entry name" value="HD DOMAIN-CONTAINING PROTEIN"/>
    <property type="match status" value="1"/>
</dbReference>
<accession>A0A6A6H7D0</accession>
<dbReference type="Gene3D" id="1.10.3210.10">
    <property type="entry name" value="Hypothetical protein af1432"/>
    <property type="match status" value="1"/>
</dbReference>
<name>A0A6A6H7D0_VIRVR</name>
<organism evidence="2 3">
    <name type="scientific">Viridothelium virens</name>
    <name type="common">Speckled blister lichen</name>
    <name type="synonym">Trypethelium virens</name>
    <dbReference type="NCBI Taxonomy" id="1048519"/>
    <lineage>
        <taxon>Eukaryota</taxon>
        <taxon>Fungi</taxon>
        <taxon>Dikarya</taxon>
        <taxon>Ascomycota</taxon>
        <taxon>Pezizomycotina</taxon>
        <taxon>Dothideomycetes</taxon>
        <taxon>Dothideomycetes incertae sedis</taxon>
        <taxon>Trypetheliales</taxon>
        <taxon>Trypetheliaceae</taxon>
        <taxon>Viridothelium</taxon>
    </lineage>
</organism>
<feature type="domain" description="HD" evidence="1">
    <location>
        <begin position="31"/>
        <end position="122"/>
    </location>
</feature>
<sequence>MSPSEKASSIIQLLTDHGSSDYIGEPITQLAHSLQCAQLASTHTHDRDTILAALLHDIGHFLPAPDVRALAGEIRHMLANGADAVGDASSVGRVGHETIGAQYLARVGFSPKVSALVGSHVAAKRYLCAVEPGYWGSLSEASKRSLEFQGGPMGGEELAEWRGGEWVEEMCSLRKWDDGAKVVGLKVEGLEAYKGMMEEHLEHQHVGRVA</sequence>
<keyword evidence="3" id="KW-1185">Reference proteome</keyword>
<evidence type="ECO:0000313" key="2">
    <source>
        <dbReference type="EMBL" id="KAF2233857.1"/>
    </source>
</evidence>
<dbReference type="AlphaFoldDB" id="A0A6A6H7D0"/>
<dbReference type="SUPFAM" id="SSF109604">
    <property type="entry name" value="HD-domain/PDEase-like"/>
    <property type="match status" value="1"/>
</dbReference>
<evidence type="ECO:0000259" key="1">
    <source>
        <dbReference type="Pfam" id="PF01966"/>
    </source>
</evidence>
<reference evidence="2" key="1">
    <citation type="journal article" date="2020" name="Stud. Mycol.">
        <title>101 Dothideomycetes genomes: a test case for predicting lifestyles and emergence of pathogens.</title>
        <authorList>
            <person name="Haridas S."/>
            <person name="Albert R."/>
            <person name="Binder M."/>
            <person name="Bloem J."/>
            <person name="Labutti K."/>
            <person name="Salamov A."/>
            <person name="Andreopoulos B."/>
            <person name="Baker S."/>
            <person name="Barry K."/>
            <person name="Bills G."/>
            <person name="Bluhm B."/>
            <person name="Cannon C."/>
            <person name="Castanera R."/>
            <person name="Culley D."/>
            <person name="Daum C."/>
            <person name="Ezra D."/>
            <person name="Gonzalez J."/>
            <person name="Henrissat B."/>
            <person name="Kuo A."/>
            <person name="Liang C."/>
            <person name="Lipzen A."/>
            <person name="Lutzoni F."/>
            <person name="Magnuson J."/>
            <person name="Mondo S."/>
            <person name="Nolan M."/>
            <person name="Ohm R."/>
            <person name="Pangilinan J."/>
            <person name="Park H.-J."/>
            <person name="Ramirez L."/>
            <person name="Alfaro M."/>
            <person name="Sun H."/>
            <person name="Tritt A."/>
            <person name="Yoshinaga Y."/>
            <person name="Zwiers L.-H."/>
            <person name="Turgeon B."/>
            <person name="Goodwin S."/>
            <person name="Spatafora J."/>
            <person name="Crous P."/>
            <person name="Grigoriev I."/>
        </authorList>
    </citation>
    <scope>NUCLEOTIDE SEQUENCE</scope>
    <source>
        <strain evidence="2">Tuck. ex Michener</strain>
    </source>
</reference>